<dbReference type="InterPro" id="IPR004358">
    <property type="entry name" value="Sig_transdc_His_kin-like_C"/>
</dbReference>
<dbReference type="Proteomes" id="UP000262878">
    <property type="component" value="Unassembled WGS sequence"/>
</dbReference>
<dbReference type="InterPro" id="IPR036890">
    <property type="entry name" value="HATPase_C_sf"/>
</dbReference>
<evidence type="ECO:0000256" key="7">
    <source>
        <dbReference type="SAM" id="Coils"/>
    </source>
</evidence>
<comment type="subcellular location">
    <subcellularLocation>
        <location evidence="2">Membrane</location>
    </subcellularLocation>
</comment>
<feature type="transmembrane region" description="Helical" evidence="8">
    <location>
        <begin position="158"/>
        <end position="182"/>
    </location>
</feature>
<keyword evidence="6" id="KW-0418">Kinase</keyword>
<dbReference type="Gene3D" id="1.10.287.130">
    <property type="match status" value="1"/>
</dbReference>
<keyword evidence="11" id="KW-0547">Nucleotide-binding</keyword>
<keyword evidence="11" id="KW-0067">ATP-binding</keyword>
<dbReference type="EC" id="2.7.13.3" evidence="3"/>
<dbReference type="Pfam" id="PF02518">
    <property type="entry name" value="HATPase_c"/>
    <property type="match status" value="1"/>
</dbReference>
<keyword evidence="4" id="KW-0597">Phosphoprotein</keyword>
<evidence type="ECO:0000256" key="8">
    <source>
        <dbReference type="SAM" id="Phobius"/>
    </source>
</evidence>
<dbReference type="PROSITE" id="PS50885">
    <property type="entry name" value="HAMP"/>
    <property type="match status" value="1"/>
</dbReference>
<evidence type="ECO:0000256" key="5">
    <source>
        <dbReference type="ARBA" id="ARBA00022679"/>
    </source>
</evidence>
<dbReference type="Gene3D" id="3.30.565.10">
    <property type="entry name" value="Histidine kinase-like ATPase, C-terminal domain"/>
    <property type="match status" value="1"/>
</dbReference>
<keyword evidence="7" id="KW-0175">Coiled coil</keyword>
<dbReference type="PANTHER" id="PTHR43065:SF47">
    <property type="match status" value="1"/>
</dbReference>
<dbReference type="PRINTS" id="PR00344">
    <property type="entry name" value="BCTRLSENSOR"/>
</dbReference>
<dbReference type="GO" id="GO:0007165">
    <property type="term" value="P:signal transduction"/>
    <property type="evidence" value="ECO:0007669"/>
    <property type="project" value="InterPro"/>
</dbReference>
<protein>
    <recommendedName>
        <fullName evidence="3">histidine kinase</fullName>
        <ecNumber evidence="3">2.7.13.3</ecNumber>
    </recommendedName>
</protein>
<feature type="coiled-coil region" evidence="7">
    <location>
        <begin position="360"/>
        <end position="415"/>
    </location>
</feature>
<proteinExistence type="predicted"/>
<dbReference type="InterPro" id="IPR005467">
    <property type="entry name" value="His_kinase_dom"/>
</dbReference>
<feature type="coiled-coil region" evidence="7">
    <location>
        <begin position="220"/>
        <end position="332"/>
    </location>
</feature>
<reference evidence="11 12" key="1">
    <citation type="journal article" date="2018" name="Nat. Biotechnol.">
        <title>A standardized bacterial taxonomy based on genome phylogeny substantially revises the tree of life.</title>
        <authorList>
            <person name="Parks D.H."/>
            <person name="Chuvochina M."/>
            <person name="Waite D.W."/>
            <person name="Rinke C."/>
            <person name="Skarshewski A."/>
            <person name="Chaumeil P.A."/>
            <person name="Hugenholtz P."/>
        </authorList>
    </citation>
    <scope>NUCLEOTIDE SEQUENCE [LARGE SCALE GENOMIC DNA]</scope>
    <source>
        <strain evidence="11">UBA9360</strain>
    </source>
</reference>
<keyword evidence="8" id="KW-0472">Membrane</keyword>
<dbReference type="GO" id="GO:0004673">
    <property type="term" value="F:protein histidine kinase activity"/>
    <property type="evidence" value="ECO:0007669"/>
    <property type="project" value="UniProtKB-EC"/>
</dbReference>
<gene>
    <name evidence="11" type="ORF">DCR58_04960</name>
</gene>
<dbReference type="SUPFAM" id="SSF55874">
    <property type="entry name" value="ATPase domain of HSP90 chaperone/DNA topoisomerase II/histidine kinase"/>
    <property type="match status" value="1"/>
</dbReference>
<keyword evidence="8" id="KW-1133">Transmembrane helix</keyword>
<evidence type="ECO:0000313" key="12">
    <source>
        <dbReference type="Proteomes" id="UP000262878"/>
    </source>
</evidence>
<evidence type="ECO:0000313" key="11">
    <source>
        <dbReference type="EMBL" id="HAR56121.1"/>
    </source>
</evidence>
<dbReference type="GO" id="GO:0016020">
    <property type="term" value="C:membrane"/>
    <property type="evidence" value="ECO:0007669"/>
    <property type="project" value="UniProtKB-SubCell"/>
</dbReference>
<evidence type="ECO:0000259" key="10">
    <source>
        <dbReference type="PROSITE" id="PS50885"/>
    </source>
</evidence>
<evidence type="ECO:0000256" key="3">
    <source>
        <dbReference type="ARBA" id="ARBA00012438"/>
    </source>
</evidence>
<sequence length="582" mass="65783">MAYKSISYSLLTRVLSVYFLLTLTVTAVQIGAEYFDTKRVLVAELQNQQSTFNGSLTRSLWEFNTPQIETIADGLISIPAIAGVLIRDESGKPVIQIGETLPVDGLPERASEGYVLPEENGTFGFYNALIFEFSGHSTRVGDVSLFTTRDIAIDRIKISLAFIVGNAIIKSAFLLILFGIAFQRMLNQPLNDLTRQINSFRLDNLDASRIKLDERHNNELVLIEQAYNQLIDNIEDYQEDLERTQHKLKLANRQLDEQNAILEQEVARKTSRLSQVMLDLEQRKNELEIRQEKLEREISQRRSMETNLRESNERLQSSLDHLKNTQQQLIESEKMASLGGLVAGITHDVNTPIGISVTANSFLKEKLENLERMLNDKTLTQAQLSKYIEESRESIQLLENNLNRASELISSFKQVAVDQTSDAIRDIDLKRYINDLVQSLQPQLKKHNHHVHIDCQDNLFVRCAAGALSQIFTNLIINSILHGFEGISEGEMKIKIRTSTDDNDNDRLHVVYSDNGQGMNQEQLAKLFDPFFTTKLNQGGSGLGTHIVRNLVTQTLDGEITATSEPGQGLTYTFSFPIIILK</sequence>
<dbReference type="SMART" id="SM00387">
    <property type="entry name" value="HATPase_c"/>
    <property type="match status" value="1"/>
</dbReference>
<dbReference type="EMBL" id="DMUP01000110">
    <property type="protein sequence ID" value="HAR56121.1"/>
    <property type="molecule type" value="Genomic_DNA"/>
</dbReference>
<evidence type="ECO:0000256" key="4">
    <source>
        <dbReference type="ARBA" id="ARBA00022553"/>
    </source>
</evidence>
<accession>A0A348WNK9</accession>
<dbReference type="PANTHER" id="PTHR43065">
    <property type="entry name" value="SENSOR HISTIDINE KINASE"/>
    <property type="match status" value="1"/>
</dbReference>
<dbReference type="GO" id="GO:0005524">
    <property type="term" value="F:ATP binding"/>
    <property type="evidence" value="ECO:0007669"/>
    <property type="project" value="UniProtKB-KW"/>
</dbReference>
<dbReference type="InterPro" id="IPR003594">
    <property type="entry name" value="HATPase_dom"/>
</dbReference>
<name>A0A348WNK9_9GAMM</name>
<evidence type="ECO:0000256" key="2">
    <source>
        <dbReference type="ARBA" id="ARBA00004370"/>
    </source>
</evidence>
<keyword evidence="8" id="KW-0812">Transmembrane</keyword>
<evidence type="ECO:0000256" key="6">
    <source>
        <dbReference type="ARBA" id="ARBA00022777"/>
    </source>
</evidence>
<evidence type="ECO:0000256" key="1">
    <source>
        <dbReference type="ARBA" id="ARBA00000085"/>
    </source>
</evidence>
<comment type="catalytic activity">
    <reaction evidence="1">
        <text>ATP + protein L-histidine = ADP + protein N-phospho-L-histidine.</text>
        <dbReference type="EC" id="2.7.13.3"/>
    </reaction>
</comment>
<keyword evidence="5" id="KW-0808">Transferase</keyword>
<evidence type="ECO:0000259" key="9">
    <source>
        <dbReference type="PROSITE" id="PS50109"/>
    </source>
</evidence>
<feature type="transmembrane region" description="Helical" evidence="8">
    <location>
        <begin position="6"/>
        <end position="28"/>
    </location>
</feature>
<organism evidence="11 12">
    <name type="scientific">Idiomarina baltica</name>
    <dbReference type="NCBI Taxonomy" id="190892"/>
    <lineage>
        <taxon>Bacteria</taxon>
        <taxon>Pseudomonadati</taxon>
        <taxon>Pseudomonadota</taxon>
        <taxon>Gammaproteobacteria</taxon>
        <taxon>Alteromonadales</taxon>
        <taxon>Idiomarinaceae</taxon>
        <taxon>Idiomarina</taxon>
    </lineage>
</organism>
<feature type="domain" description="Histidine kinase" evidence="9">
    <location>
        <begin position="344"/>
        <end position="580"/>
    </location>
</feature>
<dbReference type="InterPro" id="IPR003660">
    <property type="entry name" value="HAMP_dom"/>
</dbReference>
<feature type="domain" description="HAMP" evidence="10">
    <location>
        <begin position="184"/>
        <end position="239"/>
    </location>
</feature>
<comment type="caution">
    <text evidence="11">The sequence shown here is derived from an EMBL/GenBank/DDBJ whole genome shotgun (WGS) entry which is preliminary data.</text>
</comment>
<dbReference type="PROSITE" id="PS50109">
    <property type="entry name" value="HIS_KIN"/>
    <property type="match status" value="1"/>
</dbReference>
<dbReference type="AlphaFoldDB" id="A0A348WNK9"/>
<dbReference type="STRING" id="314276.OS145_04348"/>